<dbReference type="Pfam" id="PF00942">
    <property type="entry name" value="CBM_3"/>
    <property type="match status" value="1"/>
</dbReference>
<sequence>MRHRSALLAAVSAVLVTTGAGLVITPGPAYAAPGPAIEVDLRMDRHPISPHIYGMNFVDEALAAELSLPVRRWGGNATTRYHYRYDTTNRASDWFFENITEANDNPEALPDGSSTDRFVEQDRRTGTDTVLTVPLIGWAPKARDGSCGFSVAKYGPQQSTDEWRPDCGNGVRPDGTPVTGNDPHDTSVEVGPEYVQEWLRHLTAKYGTAAEGGVRFYNLDNEPDIWHSTHRDVHPTGASSAELRDQAYAIGAAIKEVDPTAATLGPVGWGWTSWDHSGLDQEVCGRTGCWANPPDRPARDGLPFTTWYLQQMRNYEEQHGQRVLDYFDMHFYPQAAGVAFGNGNDPATNALRLRSTRALWDPTYTDESWINTQVRLVPRMRELVAANYPGTRTAITEYNWGALDHVNGALAQADVLGIFGREGLDLATLWAPPTATQPGAYAFRMYRNYDGAGGRFGDIGVRATSADQEKLSVYAAQRGDDGALTVMVVNKAGVEQTSTLTLRGPIGLDARVHRYGAADPTSIVRAPDQRILVPPPTAGAANGLLTHTFPADSVTLFEIDAALPVTPPAVTYRNLDRAPNDQSIRPAVRLENPGTEPVDLSRITLRYWFTRDSGRAPVRAECDRAGRLGCDRVTRRVVPLSTARPGADGYLEIGFTPAAGVLAPGARLGPIELRLGKADRSRFAEADDHSWRLSGPDFAGTDRITVHLDGTRIAGVEP</sequence>
<dbReference type="InterPro" id="IPR017853">
    <property type="entry name" value="GH"/>
</dbReference>
<comment type="caution">
    <text evidence="2">The sequence shown here is derived from an EMBL/GenBank/DDBJ whole genome shotgun (WGS) entry which is preliminary data.</text>
</comment>
<dbReference type="SUPFAM" id="SSF51445">
    <property type="entry name" value="(Trans)glycosidases"/>
    <property type="match status" value="1"/>
</dbReference>
<evidence type="ECO:0000313" key="2">
    <source>
        <dbReference type="EMBL" id="MEE6258952.1"/>
    </source>
</evidence>
<dbReference type="Proteomes" id="UP001332243">
    <property type="component" value="Unassembled WGS sequence"/>
</dbReference>
<evidence type="ECO:0000313" key="3">
    <source>
        <dbReference type="Proteomes" id="UP001332243"/>
    </source>
</evidence>
<dbReference type="InterPro" id="IPR024745">
    <property type="entry name" value="GH44_cat"/>
</dbReference>
<dbReference type="InterPro" id="IPR013780">
    <property type="entry name" value="Glyco_hydro_b"/>
</dbReference>
<keyword evidence="2" id="KW-0378">Hydrolase</keyword>
<dbReference type="GO" id="GO:0016787">
    <property type="term" value="F:hydrolase activity"/>
    <property type="evidence" value="ECO:0007669"/>
    <property type="project" value="UniProtKB-KW"/>
</dbReference>
<dbReference type="Gene3D" id="3.20.20.80">
    <property type="entry name" value="Glycosidases"/>
    <property type="match status" value="1"/>
</dbReference>
<reference evidence="2 3" key="1">
    <citation type="submission" date="2024-01" db="EMBL/GenBank/DDBJ databases">
        <title>Genome insights into Plantactinospora sonchi sp. nov.</title>
        <authorList>
            <person name="Wang L."/>
        </authorList>
    </citation>
    <scope>NUCLEOTIDE SEQUENCE [LARGE SCALE GENOMIC DNA]</scope>
    <source>
        <strain evidence="2 3">NEAU-QY2</strain>
    </source>
</reference>
<proteinExistence type="predicted"/>
<feature type="domain" description="CBM3" evidence="1">
    <location>
        <begin position="564"/>
        <end position="718"/>
    </location>
</feature>
<accession>A0ABU7RR36</accession>
<dbReference type="PROSITE" id="PS51172">
    <property type="entry name" value="CBM3"/>
    <property type="match status" value="1"/>
</dbReference>
<dbReference type="Pfam" id="PF12891">
    <property type="entry name" value="Glyco_hydro_44"/>
    <property type="match status" value="1"/>
</dbReference>
<dbReference type="Gene3D" id="2.60.40.1180">
    <property type="entry name" value="Golgi alpha-mannosidase II"/>
    <property type="match status" value="1"/>
</dbReference>
<dbReference type="Gene3D" id="2.60.40.710">
    <property type="entry name" value="Endoglucanase-like"/>
    <property type="match status" value="1"/>
</dbReference>
<dbReference type="EMBL" id="JAZGQK010000007">
    <property type="protein sequence ID" value="MEE6258952.1"/>
    <property type="molecule type" value="Genomic_DNA"/>
</dbReference>
<dbReference type="InterPro" id="IPR036966">
    <property type="entry name" value="CBM3_sf"/>
</dbReference>
<dbReference type="InterPro" id="IPR008965">
    <property type="entry name" value="CBM2/CBM3_carb-bd_dom_sf"/>
</dbReference>
<dbReference type="SUPFAM" id="SSF49384">
    <property type="entry name" value="Carbohydrate-binding domain"/>
    <property type="match status" value="1"/>
</dbReference>
<name>A0ABU7RR36_9ACTN</name>
<keyword evidence="3" id="KW-1185">Reference proteome</keyword>
<evidence type="ECO:0000259" key="1">
    <source>
        <dbReference type="PROSITE" id="PS51172"/>
    </source>
</evidence>
<dbReference type="InterPro" id="IPR001956">
    <property type="entry name" value="CBM3"/>
</dbReference>
<protein>
    <submittedName>
        <fullName evidence="2">Glycoside hydrolase family 44 protein</fullName>
    </submittedName>
</protein>
<gene>
    <name evidence="2" type="ORF">V1633_10670</name>
</gene>
<dbReference type="RefSeq" id="WP_331214070.1">
    <property type="nucleotide sequence ID" value="NZ_JAZGQK010000007.1"/>
</dbReference>
<organism evidence="2 3">
    <name type="scientific">Plantactinospora sonchi</name>
    <dbReference type="NCBI Taxonomy" id="1544735"/>
    <lineage>
        <taxon>Bacteria</taxon>
        <taxon>Bacillati</taxon>
        <taxon>Actinomycetota</taxon>
        <taxon>Actinomycetes</taxon>
        <taxon>Micromonosporales</taxon>
        <taxon>Micromonosporaceae</taxon>
        <taxon>Plantactinospora</taxon>
    </lineage>
</organism>
<dbReference type="SMART" id="SM01067">
    <property type="entry name" value="CBM_3"/>
    <property type="match status" value="1"/>
</dbReference>